<dbReference type="EMBL" id="VISQ01000001">
    <property type="protein sequence ID" value="TVZ70337.1"/>
    <property type="molecule type" value="Genomic_DNA"/>
</dbReference>
<dbReference type="AlphaFoldDB" id="A0A559T6U9"/>
<reference evidence="1" key="1">
    <citation type="submission" date="2019-06" db="EMBL/GenBank/DDBJ databases">
        <authorList>
            <person name="Deangelis K."/>
            <person name="Huntemann M."/>
            <person name="Clum A."/>
            <person name="Pillay M."/>
            <person name="Palaniappan K."/>
            <person name="Varghese N."/>
            <person name="Mikhailova N."/>
            <person name="Stamatis D."/>
            <person name="Reddy T."/>
            <person name="Daum C."/>
            <person name="Shapiro N."/>
            <person name="Ivanova N."/>
            <person name="Kyrpides N."/>
            <person name="Woyke T."/>
        </authorList>
    </citation>
    <scope>NUCLEOTIDE SEQUENCE [LARGE SCALE GENOMIC DNA]</scope>
    <source>
        <strain evidence="1">128R</strain>
    </source>
</reference>
<comment type="caution">
    <text evidence="1">The sequence shown here is derived from an EMBL/GenBank/DDBJ whole genome shotgun (WGS) entry which is preliminary data.</text>
</comment>
<proteinExistence type="predicted"/>
<evidence type="ECO:0000313" key="1">
    <source>
        <dbReference type="EMBL" id="TVZ70337.1"/>
    </source>
</evidence>
<gene>
    <name evidence="1" type="ORF">FHU10_2904</name>
</gene>
<organism evidence="1">
    <name type="scientific">Serratia fonticola</name>
    <dbReference type="NCBI Taxonomy" id="47917"/>
    <lineage>
        <taxon>Bacteria</taxon>
        <taxon>Pseudomonadati</taxon>
        <taxon>Pseudomonadota</taxon>
        <taxon>Gammaproteobacteria</taxon>
        <taxon>Enterobacterales</taxon>
        <taxon>Yersiniaceae</taxon>
        <taxon>Serratia</taxon>
    </lineage>
</organism>
<sequence length="53" mass="5976">MITRPIRGPSPKGPLQAAFKSDPDRFVTPVTYKSKLLGMSKLVAWLQLEIHRV</sequence>
<accession>A0A559T6U9</accession>
<protein>
    <submittedName>
        <fullName evidence="1">Uncharacterized protein</fullName>
    </submittedName>
</protein>
<name>A0A559T6U9_SERFO</name>
<reference evidence="1" key="2">
    <citation type="submission" date="2019-08" db="EMBL/GenBank/DDBJ databases">
        <title>Investigation of anaerobic lignin degradation for improved lignocellulosic biofuels.</title>
        <authorList>
            <person name="Deangelis K.PhD."/>
        </authorList>
    </citation>
    <scope>NUCLEOTIDE SEQUENCE [LARGE SCALE GENOMIC DNA]</scope>
    <source>
        <strain evidence="1">128R</strain>
    </source>
</reference>